<name>A0ABQ1GCM7_9GAMM</name>
<dbReference type="RefSeq" id="WP_229720885.1">
    <property type="nucleotide sequence ID" value="NZ_BMJA01000002.1"/>
</dbReference>
<dbReference type="EMBL" id="BMJA01000002">
    <property type="protein sequence ID" value="GGA40895.1"/>
    <property type="molecule type" value="Genomic_DNA"/>
</dbReference>
<evidence type="ECO:0000313" key="1">
    <source>
        <dbReference type="EMBL" id="GGA40895.1"/>
    </source>
</evidence>
<organism evidence="1 2">
    <name type="scientific">Dyella nitratireducens</name>
    <dbReference type="NCBI Taxonomy" id="1849580"/>
    <lineage>
        <taxon>Bacteria</taxon>
        <taxon>Pseudomonadati</taxon>
        <taxon>Pseudomonadota</taxon>
        <taxon>Gammaproteobacteria</taxon>
        <taxon>Lysobacterales</taxon>
        <taxon>Rhodanobacteraceae</taxon>
        <taxon>Dyella</taxon>
    </lineage>
</organism>
<accession>A0ABQ1GCM7</accession>
<dbReference type="Proteomes" id="UP000620046">
    <property type="component" value="Unassembled WGS sequence"/>
</dbReference>
<protein>
    <submittedName>
        <fullName evidence="1">Uncharacterized protein</fullName>
    </submittedName>
</protein>
<reference evidence="2" key="1">
    <citation type="journal article" date="2019" name="Int. J. Syst. Evol. Microbiol.">
        <title>The Global Catalogue of Microorganisms (GCM) 10K type strain sequencing project: providing services to taxonomists for standard genome sequencing and annotation.</title>
        <authorList>
            <consortium name="The Broad Institute Genomics Platform"/>
            <consortium name="The Broad Institute Genome Sequencing Center for Infectious Disease"/>
            <person name="Wu L."/>
            <person name="Ma J."/>
        </authorList>
    </citation>
    <scope>NUCLEOTIDE SEQUENCE [LARGE SCALE GENOMIC DNA]</scope>
    <source>
        <strain evidence="2">CGMCC 1.15439</strain>
    </source>
</reference>
<gene>
    <name evidence="1" type="ORF">GCM10010981_32650</name>
</gene>
<comment type="caution">
    <text evidence="1">The sequence shown here is derived from an EMBL/GenBank/DDBJ whole genome shotgun (WGS) entry which is preliminary data.</text>
</comment>
<evidence type="ECO:0000313" key="2">
    <source>
        <dbReference type="Proteomes" id="UP000620046"/>
    </source>
</evidence>
<proteinExistence type="predicted"/>
<sequence>MSLIQKYAPTMQLVVAMMRSDGCIDPLAVQPLDQWHRGPRHIELIRHSYGATMLDVLTRELGLVSLDEDGLLRSSIIIVTSEEAVKGAVMRLLGKIAEAIVVRRCNEDVALNRRWGQIGRRGRFVHNALDDFIAIGTGLETTRQRFPQKYSPTDSHRDVIWVHRDDTVRELQMLAHGRPAGISAGIQLKVSTDGYRYVYRQDIARAKYEVPLVYFDLRNDYNDLTNAIYAEDREVVIGVDIVRGADVDPALHDELLSYYHLAEALVRGQITPDDLVSTPLLADAAKKDVLESRNVTVASI</sequence>
<keyword evidence="2" id="KW-1185">Reference proteome</keyword>